<proteinExistence type="predicted"/>
<reference evidence="1 2" key="1">
    <citation type="submission" date="2021-10" db="EMBL/GenBank/DDBJ databases">
        <title>Draft genome of Aestuariibacter halophilus JC2043.</title>
        <authorList>
            <person name="Emsley S.A."/>
            <person name="Pfannmuller K.M."/>
            <person name="Ushijima B."/>
            <person name="Saw J.H."/>
            <person name="Videau P."/>
        </authorList>
    </citation>
    <scope>NUCLEOTIDE SEQUENCE [LARGE SCALE GENOMIC DNA]</scope>
    <source>
        <strain evidence="1 2">JC2043</strain>
    </source>
</reference>
<dbReference type="Proteomes" id="UP001520878">
    <property type="component" value="Unassembled WGS sequence"/>
</dbReference>
<protein>
    <recommendedName>
        <fullName evidence="3">Nitrate/nitrite sensing protein domain-containing protein</fullName>
    </recommendedName>
</protein>
<name>A0ABS8GG15_9ALTE</name>
<organism evidence="1 2">
    <name type="scientific">Fluctibacter halophilus</name>
    <dbReference type="NCBI Taxonomy" id="226011"/>
    <lineage>
        <taxon>Bacteria</taxon>
        <taxon>Pseudomonadati</taxon>
        <taxon>Pseudomonadota</taxon>
        <taxon>Gammaproteobacteria</taxon>
        <taxon>Alteromonadales</taxon>
        <taxon>Alteromonadaceae</taxon>
        <taxon>Fluctibacter</taxon>
    </lineage>
</organism>
<evidence type="ECO:0000313" key="2">
    <source>
        <dbReference type="Proteomes" id="UP001520878"/>
    </source>
</evidence>
<sequence>MSFTWMIVAAISGLAAWWLHKHTRQQHARQQQTEALGGIILIGQLIGYWQELRWFQSQAGKAPRSINLLLGKLEELFDMLDAQPLVSQQDRWRSCLDHWQRLRLYAIDSDGQNRVQQCTHMVFNLQQLIEDIAIRANLNKQALAGFANVTLMWREIPLLIEYLWQASTLTRMPSPSTQVASQLDKQVRRLTRTIFHHVRYNGPANPHKERLVQLANQSCKAASTTFQQWSVDPEQATMSDDSPLAESAIDHTMALYRFELNQLAETLQTPRFQGLNQTTAPSAS</sequence>
<gene>
    <name evidence="1" type="ORF">LJ739_17835</name>
</gene>
<dbReference type="RefSeq" id="WP_229162692.1">
    <property type="nucleotide sequence ID" value="NZ_JAJEWP010000007.1"/>
</dbReference>
<accession>A0ABS8GG15</accession>
<evidence type="ECO:0000313" key="1">
    <source>
        <dbReference type="EMBL" id="MCC2618121.1"/>
    </source>
</evidence>
<evidence type="ECO:0008006" key="3">
    <source>
        <dbReference type="Google" id="ProtNLM"/>
    </source>
</evidence>
<keyword evidence="2" id="KW-1185">Reference proteome</keyword>
<dbReference type="EMBL" id="JAJEWP010000007">
    <property type="protein sequence ID" value="MCC2618121.1"/>
    <property type="molecule type" value="Genomic_DNA"/>
</dbReference>
<comment type="caution">
    <text evidence="1">The sequence shown here is derived from an EMBL/GenBank/DDBJ whole genome shotgun (WGS) entry which is preliminary data.</text>
</comment>